<accession>A0A3D8U0F9</accession>
<name>A0A3D8U0F9_BIFLN</name>
<sequence>MRRQRLSPTMVETLIAMLNRNAYPAYENNSRTFASLEERGLIQPDIEGNWSLTDTGHQTALKLLKR</sequence>
<comment type="caution">
    <text evidence="1">The sequence shown here is derived from an EMBL/GenBank/DDBJ whole genome shotgun (WGS) entry which is preliminary data.</text>
</comment>
<dbReference type="EMBL" id="NJNR01000013">
    <property type="protein sequence ID" value="RDX09681.1"/>
    <property type="molecule type" value="Genomic_DNA"/>
</dbReference>
<proteinExistence type="predicted"/>
<evidence type="ECO:0000313" key="2">
    <source>
        <dbReference type="Proteomes" id="UP000257074"/>
    </source>
</evidence>
<gene>
    <name evidence="1" type="ORF">CE169_03450</name>
</gene>
<dbReference type="AlphaFoldDB" id="A0A3D8U0F9"/>
<dbReference type="RefSeq" id="WP_023658628.1">
    <property type="nucleotide sequence ID" value="NZ_CAXSJW010000011.1"/>
</dbReference>
<organism evidence="1 2">
    <name type="scientific">Bifidobacterium longum</name>
    <dbReference type="NCBI Taxonomy" id="216816"/>
    <lineage>
        <taxon>Bacteria</taxon>
        <taxon>Bacillati</taxon>
        <taxon>Actinomycetota</taxon>
        <taxon>Actinomycetes</taxon>
        <taxon>Bifidobacteriales</taxon>
        <taxon>Bifidobacteriaceae</taxon>
        <taxon>Bifidobacterium</taxon>
    </lineage>
</organism>
<reference evidence="1 2" key="1">
    <citation type="journal article" date="2017" name="Anaerobe">
        <title>Quantification, isolation and characterization of Bifidobacterium from the vaginal microbiomes of reproductive aged women.</title>
        <authorList>
            <person name="Freitas A.C."/>
            <person name="Hill J.E."/>
        </authorList>
    </citation>
    <scope>NUCLEOTIDE SEQUENCE [LARGE SCALE GENOMIC DNA]</scope>
    <source>
        <strain evidence="1 2">N6D05</strain>
    </source>
</reference>
<protein>
    <submittedName>
        <fullName evidence="1">Uncharacterized protein</fullName>
    </submittedName>
</protein>
<dbReference type="Proteomes" id="UP000257074">
    <property type="component" value="Unassembled WGS sequence"/>
</dbReference>
<evidence type="ECO:0000313" key="1">
    <source>
        <dbReference type="EMBL" id="RDX09681.1"/>
    </source>
</evidence>